<dbReference type="Proteomes" id="UP000557656">
    <property type="component" value="Unassembled WGS sequence"/>
</dbReference>
<comment type="caution">
    <text evidence="9">The sequence shown here is derived from an EMBL/GenBank/DDBJ whole genome shotgun (WGS) entry which is preliminary data.</text>
</comment>
<dbReference type="EMBL" id="JABYQV010000018">
    <property type="protein sequence ID" value="NVP32713.1"/>
    <property type="molecule type" value="Genomic_DNA"/>
</dbReference>
<feature type="transmembrane region" description="Helical" evidence="6">
    <location>
        <begin position="151"/>
        <end position="169"/>
    </location>
</feature>
<feature type="transmembrane region" description="Helical" evidence="6">
    <location>
        <begin position="221"/>
        <end position="240"/>
    </location>
</feature>
<evidence type="ECO:0000313" key="11">
    <source>
        <dbReference type="Proteomes" id="UP000557656"/>
    </source>
</evidence>
<feature type="transmembrane region" description="Helical" evidence="6">
    <location>
        <begin position="12"/>
        <end position="34"/>
    </location>
</feature>
<dbReference type="InterPro" id="IPR036259">
    <property type="entry name" value="MFS_trans_sf"/>
</dbReference>
<dbReference type="PROSITE" id="PS50850">
    <property type="entry name" value="MFS"/>
    <property type="match status" value="1"/>
</dbReference>
<keyword evidence="5 6" id="KW-0472">Membrane</keyword>
<dbReference type="InterPro" id="IPR020846">
    <property type="entry name" value="MFS_dom"/>
</dbReference>
<evidence type="ECO:0000256" key="4">
    <source>
        <dbReference type="ARBA" id="ARBA00022989"/>
    </source>
</evidence>
<evidence type="ECO:0000313" key="9">
    <source>
        <dbReference type="EMBL" id="NVP32713.1"/>
    </source>
</evidence>
<feature type="transmembrane region" description="Helical" evidence="6">
    <location>
        <begin position="385"/>
        <end position="405"/>
    </location>
</feature>
<feature type="transmembrane region" description="Helical" evidence="6">
    <location>
        <begin position="288"/>
        <end position="306"/>
    </location>
</feature>
<protein>
    <submittedName>
        <fullName evidence="9">MFS transporter</fullName>
    </submittedName>
</protein>
<sequence>MPPLSRHQGYRVAWLMALAHMLAVGDRFLLSILIEPIKADLGLGDAVIGALQGPAFAIVNGVAIIPMILLARRWPLARLLAVALAGSSVATIACGLATSGGTLAGARMMLGLAQAAIGPAAMGLIVAAMAPAHRGRGISLFTGGASLGRGLAMIGGGALLALFALVGGAVAPWRAVFVAGGAIGLPLALVLSRMASPDARPQGGGQPMGEALRRMIADARVLLPHILAALCAVLVIQSLTSWSASLLIRLHGLTPPRAGLYVGLAMMLAGAFGHVLGGMLADRWGRGAPGLMLLGLAVATLALWPLTRASGLGLALAALVVAVVGLSITLANGLIGLQQRVPPDLRVEATAIFLTLVTLLGTALGPWAVGAAAQAIAGPTGLADAIGRVLGMTGLVGCGAGLVAMRANRGDSP</sequence>
<feature type="transmembrane region" description="Helical" evidence="6">
    <location>
        <begin position="46"/>
        <end position="69"/>
    </location>
</feature>
<proteinExistence type="predicted"/>
<dbReference type="EMBL" id="JABEOV010000005">
    <property type="protein sequence ID" value="NNG51984.1"/>
    <property type="molecule type" value="Genomic_DNA"/>
</dbReference>
<dbReference type="InterPro" id="IPR011701">
    <property type="entry name" value="MFS"/>
</dbReference>
<keyword evidence="3 6" id="KW-0812">Transmembrane</keyword>
<dbReference type="PANTHER" id="PTHR43124">
    <property type="entry name" value="PURINE EFFLUX PUMP PBUE"/>
    <property type="match status" value="1"/>
</dbReference>
<dbReference type="PANTHER" id="PTHR43124:SF3">
    <property type="entry name" value="CHLORAMPHENICOL EFFLUX PUMP RV0191"/>
    <property type="match status" value="1"/>
</dbReference>
<dbReference type="AlphaFoldDB" id="A0A7Y7UT72"/>
<feature type="transmembrane region" description="Helical" evidence="6">
    <location>
        <begin position="349"/>
        <end position="373"/>
    </location>
</feature>
<dbReference type="GO" id="GO:0022857">
    <property type="term" value="F:transmembrane transporter activity"/>
    <property type="evidence" value="ECO:0007669"/>
    <property type="project" value="InterPro"/>
</dbReference>
<dbReference type="Pfam" id="PF07690">
    <property type="entry name" value="MFS_1"/>
    <property type="match status" value="1"/>
</dbReference>
<evidence type="ECO:0000313" key="10">
    <source>
        <dbReference type="Proteomes" id="UP000531581"/>
    </source>
</evidence>
<keyword evidence="4 6" id="KW-1133">Transmembrane helix</keyword>
<feature type="transmembrane region" description="Helical" evidence="6">
    <location>
        <begin position="110"/>
        <end position="130"/>
    </location>
</feature>
<evidence type="ECO:0000313" key="8">
    <source>
        <dbReference type="EMBL" id="NNG51984.1"/>
    </source>
</evidence>
<reference evidence="10 11" key="1">
    <citation type="submission" date="2020-05" db="EMBL/GenBank/DDBJ databases">
        <title>Draft Genome Sequences of Sphingomonas sp. Isolated from the International Space Station.</title>
        <authorList>
            <person name="Bijlani S."/>
            <person name="Singh N.K."/>
            <person name="Mason C.E."/>
            <person name="Wang C.C."/>
            <person name="Venkateswaran K."/>
        </authorList>
    </citation>
    <scope>NUCLEOTIDE SEQUENCE [LARGE SCALE GENOMIC DNA]</scope>
    <source>
        <strain evidence="8 11">IIF7SW-B5</strain>
        <strain evidence="9">ISS-IIF7SWP</strain>
    </source>
</reference>
<keyword evidence="2" id="KW-1003">Cell membrane</keyword>
<evidence type="ECO:0000256" key="3">
    <source>
        <dbReference type="ARBA" id="ARBA00022692"/>
    </source>
</evidence>
<keyword evidence="11" id="KW-1185">Reference proteome</keyword>
<evidence type="ECO:0000259" key="7">
    <source>
        <dbReference type="PROSITE" id="PS50850"/>
    </source>
</evidence>
<evidence type="ECO:0000256" key="6">
    <source>
        <dbReference type="SAM" id="Phobius"/>
    </source>
</evidence>
<evidence type="ECO:0000256" key="1">
    <source>
        <dbReference type="ARBA" id="ARBA00004651"/>
    </source>
</evidence>
<comment type="subcellular location">
    <subcellularLocation>
        <location evidence="1">Cell membrane</location>
        <topology evidence="1">Multi-pass membrane protein</topology>
    </subcellularLocation>
</comment>
<organism evidence="9 10">
    <name type="scientific">Sphingomonas sanguinis</name>
    <dbReference type="NCBI Taxonomy" id="33051"/>
    <lineage>
        <taxon>Bacteria</taxon>
        <taxon>Pseudomonadati</taxon>
        <taxon>Pseudomonadota</taxon>
        <taxon>Alphaproteobacteria</taxon>
        <taxon>Sphingomonadales</taxon>
        <taxon>Sphingomonadaceae</taxon>
        <taxon>Sphingomonas</taxon>
    </lineage>
</organism>
<feature type="domain" description="Major facilitator superfamily (MFS) profile" evidence="7">
    <location>
        <begin position="12"/>
        <end position="409"/>
    </location>
</feature>
<dbReference type="InterPro" id="IPR050189">
    <property type="entry name" value="MFS_Efflux_Transporters"/>
</dbReference>
<dbReference type="GO" id="GO:0005886">
    <property type="term" value="C:plasma membrane"/>
    <property type="evidence" value="ECO:0007669"/>
    <property type="project" value="UniProtKB-SubCell"/>
</dbReference>
<dbReference type="SUPFAM" id="SSF103473">
    <property type="entry name" value="MFS general substrate transporter"/>
    <property type="match status" value="1"/>
</dbReference>
<feature type="transmembrane region" description="Helical" evidence="6">
    <location>
        <begin position="175"/>
        <end position="192"/>
    </location>
</feature>
<dbReference type="GeneID" id="78487709"/>
<evidence type="ECO:0000256" key="2">
    <source>
        <dbReference type="ARBA" id="ARBA00022475"/>
    </source>
</evidence>
<dbReference type="Proteomes" id="UP000531581">
    <property type="component" value="Unassembled WGS sequence"/>
</dbReference>
<dbReference type="Gene3D" id="1.20.1250.20">
    <property type="entry name" value="MFS general substrate transporter like domains"/>
    <property type="match status" value="2"/>
</dbReference>
<gene>
    <name evidence="8" type="ORF">HKX05_01290</name>
    <name evidence="9" type="ORF">HLV41_16870</name>
</gene>
<accession>A0A7Y7UT72</accession>
<name>A0A7Y7UT72_9SPHN</name>
<dbReference type="RefSeq" id="WP_156477881.1">
    <property type="nucleotide sequence ID" value="NZ_JABEOV010000005.1"/>
</dbReference>
<feature type="transmembrane region" description="Helical" evidence="6">
    <location>
        <begin position="260"/>
        <end position="281"/>
    </location>
</feature>
<evidence type="ECO:0000256" key="5">
    <source>
        <dbReference type="ARBA" id="ARBA00023136"/>
    </source>
</evidence>
<feature type="transmembrane region" description="Helical" evidence="6">
    <location>
        <begin position="76"/>
        <end position="98"/>
    </location>
</feature>
<feature type="transmembrane region" description="Helical" evidence="6">
    <location>
        <begin position="312"/>
        <end position="337"/>
    </location>
</feature>